<name>X5MML3_9HYPH</name>
<evidence type="ECO:0000259" key="3">
    <source>
        <dbReference type="PROSITE" id="PS51186"/>
    </source>
</evidence>
<evidence type="ECO:0000256" key="1">
    <source>
        <dbReference type="ARBA" id="ARBA00022679"/>
    </source>
</evidence>
<dbReference type="STRING" id="1458461.BN1012_Phect2307"/>
<organism evidence="4 5">
    <name type="scientific">Candidatus Phaeomarinibacter ectocarpi</name>
    <dbReference type="NCBI Taxonomy" id="1458461"/>
    <lineage>
        <taxon>Bacteria</taxon>
        <taxon>Pseudomonadati</taxon>
        <taxon>Pseudomonadota</taxon>
        <taxon>Alphaproteobacteria</taxon>
        <taxon>Hyphomicrobiales</taxon>
        <taxon>Parvibaculaceae</taxon>
        <taxon>Candidatus Phaeomarinibacter</taxon>
    </lineage>
</organism>
<dbReference type="RefSeq" id="WP_043948543.1">
    <property type="nucleotide sequence ID" value="NZ_HG966617.1"/>
</dbReference>
<gene>
    <name evidence="4" type="ORF">BN1012_Phect2307</name>
</gene>
<dbReference type="EMBL" id="HG966617">
    <property type="protein sequence ID" value="CDO60520.1"/>
    <property type="molecule type" value="Genomic_DNA"/>
</dbReference>
<reference evidence="4 5" key="1">
    <citation type="journal article" date="2014" name="Front. Genet.">
        <title>Genome and metabolic network of "Candidatus Phaeomarinobacter ectocarpi" Ec32, a new candidate genus of Alphaproteobacteria frequently associated with brown algae.</title>
        <authorList>
            <person name="Dittami S.M."/>
            <person name="Barbeyron T."/>
            <person name="Boyen C."/>
            <person name="Cambefort J."/>
            <person name="Collet G."/>
            <person name="Delage L."/>
            <person name="Gobet A."/>
            <person name="Groisillier A."/>
            <person name="Leblanc C."/>
            <person name="Michel G."/>
            <person name="Scornet D."/>
            <person name="Siegel A."/>
            <person name="Tapia J.E."/>
            <person name="Tonon T."/>
        </authorList>
    </citation>
    <scope>NUCLEOTIDE SEQUENCE [LARGE SCALE GENOMIC DNA]</scope>
    <source>
        <strain evidence="4 5">Ec32</strain>
    </source>
</reference>
<keyword evidence="2" id="KW-0012">Acyltransferase</keyword>
<dbReference type="PROSITE" id="PS51186">
    <property type="entry name" value="GNAT"/>
    <property type="match status" value="1"/>
</dbReference>
<dbReference type="OrthoDB" id="1821130at2"/>
<dbReference type="PANTHER" id="PTHR43877">
    <property type="entry name" value="AMINOALKYLPHOSPHONATE N-ACETYLTRANSFERASE-RELATED-RELATED"/>
    <property type="match status" value="1"/>
</dbReference>
<dbReference type="GO" id="GO:0016747">
    <property type="term" value="F:acyltransferase activity, transferring groups other than amino-acyl groups"/>
    <property type="evidence" value="ECO:0007669"/>
    <property type="project" value="InterPro"/>
</dbReference>
<dbReference type="InterPro" id="IPR016181">
    <property type="entry name" value="Acyl_CoA_acyltransferase"/>
</dbReference>
<dbReference type="InterPro" id="IPR050832">
    <property type="entry name" value="Bact_Acetyltransf"/>
</dbReference>
<protein>
    <submittedName>
        <fullName evidence="4">Putative acetyltransferase</fullName>
    </submittedName>
</protein>
<dbReference type="KEGG" id="pect:BN1012_Phect2307"/>
<evidence type="ECO:0000313" key="5">
    <source>
        <dbReference type="Proteomes" id="UP000032160"/>
    </source>
</evidence>
<dbReference type="HOGENOM" id="CLU_013985_34_1_5"/>
<dbReference type="SUPFAM" id="SSF55729">
    <property type="entry name" value="Acyl-CoA N-acyltransferases (Nat)"/>
    <property type="match status" value="1"/>
</dbReference>
<feature type="domain" description="N-acetyltransferase" evidence="3">
    <location>
        <begin position="10"/>
        <end position="147"/>
    </location>
</feature>
<dbReference type="InterPro" id="IPR000182">
    <property type="entry name" value="GNAT_dom"/>
</dbReference>
<dbReference type="Proteomes" id="UP000032160">
    <property type="component" value="Chromosome I"/>
</dbReference>
<keyword evidence="1 4" id="KW-0808">Transferase</keyword>
<dbReference type="Pfam" id="PF00583">
    <property type="entry name" value="Acetyltransf_1"/>
    <property type="match status" value="1"/>
</dbReference>
<proteinExistence type="predicted"/>
<sequence length="147" mass="16026">MAENHTQIPIRFASAKPEDRAKVTELWDICGLTRPWNDANADFEFALAGPASTVLVGLIDGNIVASAMVGHDGHRGGIYYVSVHPSCREKGLGALVMREAEQWLQALGVPKMNLIVRSGNDKVVGFYESIGYQVEPNTQMGKRLDGD</sequence>
<accession>X5MML3</accession>
<dbReference type="NCBIfam" id="NF002959">
    <property type="entry name" value="PRK03624.1"/>
    <property type="match status" value="1"/>
</dbReference>
<evidence type="ECO:0000313" key="4">
    <source>
        <dbReference type="EMBL" id="CDO60520.1"/>
    </source>
</evidence>
<keyword evidence="5" id="KW-1185">Reference proteome</keyword>
<dbReference type="CDD" id="cd04301">
    <property type="entry name" value="NAT_SF"/>
    <property type="match status" value="1"/>
</dbReference>
<dbReference type="AlphaFoldDB" id="X5MML3"/>
<evidence type="ECO:0000256" key="2">
    <source>
        <dbReference type="ARBA" id="ARBA00023315"/>
    </source>
</evidence>
<dbReference type="Gene3D" id="3.40.630.30">
    <property type="match status" value="1"/>
</dbReference>